<dbReference type="Gene3D" id="3.40.190.150">
    <property type="entry name" value="Bordetella uptake gene, domain 1"/>
    <property type="match status" value="1"/>
</dbReference>
<reference evidence="3 4" key="1">
    <citation type="submission" date="2020-05" db="EMBL/GenBank/DDBJ databases">
        <title>MicrobeNet Type strains.</title>
        <authorList>
            <person name="Nicholson A.C."/>
        </authorList>
    </citation>
    <scope>NUCLEOTIDE SEQUENCE [LARGE SCALE GENOMIC DNA]</scope>
    <source>
        <strain evidence="3 4">ATCC 700815</strain>
    </source>
</reference>
<dbReference type="PANTHER" id="PTHR42928">
    <property type="entry name" value="TRICARBOXYLATE-BINDING PROTEIN"/>
    <property type="match status" value="1"/>
</dbReference>
<dbReference type="RefSeq" id="WP_053822314.1">
    <property type="nucleotide sequence ID" value="NZ_BAAAEB010000038.1"/>
</dbReference>
<protein>
    <submittedName>
        <fullName evidence="3">Tripartite tricarboxylate transporter substrate binding protein</fullName>
    </submittedName>
</protein>
<dbReference type="PANTHER" id="PTHR42928:SF5">
    <property type="entry name" value="BLR1237 PROTEIN"/>
    <property type="match status" value="1"/>
</dbReference>
<dbReference type="Proteomes" id="UP000542973">
    <property type="component" value="Unassembled WGS sequence"/>
</dbReference>
<dbReference type="EMBL" id="JABEMD010000038">
    <property type="protein sequence ID" value="NNH13054.1"/>
    <property type="molecule type" value="Genomic_DNA"/>
</dbReference>
<evidence type="ECO:0000313" key="4">
    <source>
        <dbReference type="Proteomes" id="UP000542973"/>
    </source>
</evidence>
<comment type="caution">
    <text evidence="3">The sequence shown here is derived from an EMBL/GenBank/DDBJ whole genome shotgun (WGS) entry which is preliminary data.</text>
</comment>
<feature type="chain" id="PRO_5032546505" evidence="2">
    <location>
        <begin position="44"/>
        <end position="340"/>
    </location>
</feature>
<dbReference type="CDD" id="cd13578">
    <property type="entry name" value="PBP2_Bug27"/>
    <property type="match status" value="1"/>
</dbReference>
<comment type="similarity">
    <text evidence="1">Belongs to the UPF0065 (bug) family.</text>
</comment>
<evidence type="ECO:0000313" key="3">
    <source>
        <dbReference type="EMBL" id="NNH13054.1"/>
    </source>
</evidence>
<dbReference type="PIRSF" id="PIRSF017082">
    <property type="entry name" value="YflP"/>
    <property type="match status" value="1"/>
</dbReference>
<dbReference type="InterPro" id="IPR042100">
    <property type="entry name" value="Bug_dom1"/>
</dbReference>
<accession>A0A849BG47</accession>
<dbReference type="SUPFAM" id="SSF53850">
    <property type="entry name" value="Periplasmic binding protein-like II"/>
    <property type="match status" value="1"/>
</dbReference>
<sequence>MPLILRTVGRLRHAFLPLRRTAALTVALTIAAASVAAPASAQSADGKPLRLIVPTQPGSQADAVARALSESMGRQLGHPIVIENIAGAGGIPGTQQIVRAPKDGLTLGLVSSNHVINPAIYRAMPFDSLRDITPITVIGTLPLVLVVNPSVPANNVQELIALLRSKPDQLNYGSSGNGTVLHLAAELFASEAKVQVRHVPYKGAGNYTTDLLGGQVQMGFLTVPAVLPQLKAGKLKAIAISTPKRIPMLPDVPSLAESGLPRYSFDAWLAIVGPAGLAKDKAADLQARIKAALDEKPVQQNLAAQGLVIIGSTPEQAAPFFQSELDKHARIVKQSGASLN</sequence>
<dbReference type="Gene3D" id="3.40.190.10">
    <property type="entry name" value="Periplasmic binding protein-like II"/>
    <property type="match status" value="1"/>
</dbReference>
<evidence type="ECO:0000256" key="1">
    <source>
        <dbReference type="ARBA" id="ARBA00006987"/>
    </source>
</evidence>
<organism evidence="3 4">
    <name type="scientific">Cupriavidus gilardii</name>
    <dbReference type="NCBI Taxonomy" id="82541"/>
    <lineage>
        <taxon>Bacteria</taxon>
        <taxon>Pseudomonadati</taxon>
        <taxon>Pseudomonadota</taxon>
        <taxon>Betaproteobacteria</taxon>
        <taxon>Burkholderiales</taxon>
        <taxon>Burkholderiaceae</taxon>
        <taxon>Cupriavidus</taxon>
    </lineage>
</organism>
<dbReference type="Pfam" id="PF03401">
    <property type="entry name" value="TctC"/>
    <property type="match status" value="1"/>
</dbReference>
<dbReference type="AlphaFoldDB" id="A0A849BG47"/>
<evidence type="ECO:0000256" key="2">
    <source>
        <dbReference type="SAM" id="SignalP"/>
    </source>
</evidence>
<dbReference type="InterPro" id="IPR005064">
    <property type="entry name" value="BUG"/>
</dbReference>
<gene>
    <name evidence="3" type="ORF">HLB16_19500</name>
</gene>
<keyword evidence="2" id="KW-0732">Signal</keyword>
<proteinExistence type="inferred from homology"/>
<name>A0A849BG47_9BURK</name>
<feature type="signal peptide" evidence="2">
    <location>
        <begin position="1"/>
        <end position="43"/>
    </location>
</feature>